<dbReference type="AlphaFoldDB" id="A0A914DMK4"/>
<proteinExistence type="predicted"/>
<name>A0A914DMK4_9BILA</name>
<dbReference type="WBParaSite" id="ACRNAN_scaffold2921.g11652.t1">
    <property type="protein sequence ID" value="ACRNAN_scaffold2921.g11652.t1"/>
    <property type="gene ID" value="ACRNAN_scaffold2921.g11652"/>
</dbReference>
<protein>
    <submittedName>
        <fullName evidence="2">Uncharacterized protein</fullName>
    </submittedName>
</protein>
<organism evidence="1 2">
    <name type="scientific">Acrobeloides nanus</name>
    <dbReference type="NCBI Taxonomy" id="290746"/>
    <lineage>
        <taxon>Eukaryota</taxon>
        <taxon>Metazoa</taxon>
        <taxon>Ecdysozoa</taxon>
        <taxon>Nematoda</taxon>
        <taxon>Chromadorea</taxon>
        <taxon>Rhabditida</taxon>
        <taxon>Tylenchina</taxon>
        <taxon>Cephalobomorpha</taxon>
        <taxon>Cephaloboidea</taxon>
        <taxon>Cephalobidae</taxon>
        <taxon>Acrobeloides</taxon>
    </lineage>
</organism>
<sequence>MALIGTNFIEACQSSYECGNVPCIDGVCPEQAGKREAGFPETVILGRVRREHLGQLEELWKNAGIQ</sequence>
<evidence type="ECO:0000313" key="1">
    <source>
        <dbReference type="Proteomes" id="UP000887540"/>
    </source>
</evidence>
<dbReference type="Proteomes" id="UP000887540">
    <property type="component" value="Unplaced"/>
</dbReference>
<evidence type="ECO:0000313" key="2">
    <source>
        <dbReference type="WBParaSite" id="ACRNAN_scaffold2921.g11652.t1"/>
    </source>
</evidence>
<accession>A0A914DMK4</accession>
<reference evidence="2" key="1">
    <citation type="submission" date="2022-11" db="UniProtKB">
        <authorList>
            <consortium name="WormBaseParasite"/>
        </authorList>
    </citation>
    <scope>IDENTIFICATION</scope>
</reference>
<keyword evidence="1" id="KW-1185">Reference proteome</keyword>